<proteinExistence type="predicted"/>
<sequence length="72" mass="7951">MTGGDCGEREDDGYDETISSGDDWKLLLDPNKVSETSSQNVWSRAGSGGFNEKLDNEVKRPQQISCQETNQP</sequence>
<comment type="caution">
    <text evidence="2">The sequence shown here is derived from an EMBL/GenBank/DDBJ whole genome shotgun (WGS) entry which is preliminary data.</text>
</comment>
<organism evidence="2 3">
    <name type="scientific">Brassica cretica</name>
    <name type="common">Mustard</name>
    <dbReference type="NCBI Taxonomy" id="69181"/>
    <lineage>
        <taxon>Eukaryota</taxon>
        <taxon>Viridiplantae</taxon>
        <taxon>Streptophyta</taxon>
        <taxon>Embryophyta</taxon>
        <taxon>Tracheophyta</taxon>
        <taxon>Spermatophyta</taxon>
        <taxon>Magnoliopsida</taxon>
        <taxon>eudicotyledons</taxon>
        <taxon>Gunneridae</taxon>
        <taxon>Pentapetalae</taxon>
        <taxon>rosids</taxon>
        <taxon>malvids</taxon>
        <taxon>Brassicales</taxon>
        <taxon>Brassicaceae</taxon>
        <taxon>Brassiceae</taxon>
        <taxon>Brassica</taxon>
    </lineage>
</organism>
<dbReference type="Proteomes" id="UP000266723">
    <property type="component" value="Unassembled WGS sequence"/>
</dbReference>
<evidence type="ECO:0000256" key="1">
    <source>
        <dbReference type="SAM" id="MobiDB-lite"/>
    </source>
</evidence>
<name>A0ABQ7D241_BRACR</name>
<reference evidence="2 3" key="1">
    <citation type="journal article" date="2020" name="BMC Genomics">
        <title>Intraspecific diversification of the crop wild relative Brassica cretica Lam. using demographic model selection.</title>
        <authorList>
            <person name="Kioukis A."/>
            <person name="Michalopoulou V.A."/>
            <person name="Briers L."/>
            <person name="Pirintsos S."/>
            <person name="Studholme D.J."/>
            <person name="Pavlidis P."/>
            <person name="Sarris P.F."/>
        </authorList>
    </citation>
    <scope>NUCLEOTIDE SEQUENCE [LARGE SCALE GENOMIC DNA]</scope>
    <source>
        <strain evidence="3">cv. PFS-1207/04</strain>
    </source>
</reference>
<evidence type="ECO:0000313" key="3">
    <source>
        <dbReference type="Proteomes" id="UP000266723"/>
    </source>
</evidence>
<dbReference type="EMBL" id="QGKV02000759">
    <property type="protein sequence ID" value="KAF3565993.1"/>
    <property type="molecule type" value="Genomic_DNA"/>
</dbReference>
<feature type="region of interest" description="Disordered" evidence="1">
    <location>
        <begin position="1"/>
        <end position="72"/>
    </location>
</feature>
<feature type="compositionally biased region" description="Polar residues" evidence="1">
    <location>
        <begin position="62"/>
        <end position="72"/>
    </location>
</feature>
<gene>
    <name evidence="2" type="ORF">DY000_02013118</name>
</gene>
<evidence type="ECO:0000313" key="2">
    <source>
        <dbReference type="EMBL" id="KAF3565993.1"/>
    </source>
</evidence>
<protein>
    <submittedName>
        <fullName evidence="2">Uncharacterized protein</fullName>
    </submittedName>
</protein>
<feature type="compositionally biased region" description="Polar residues" evidence="1">
    <location>
        <begin position="33"/>
        <end position="42"/>
    </location>
</feature>
<keyword evidence="3" id="KW-1185">Reference proteome</keyword>
<accession>A0ABQ7D241</accession>